<dbReference type="AlphaFoldDB" id="A0A813M143"/>
<keyword evidence="5" id="KW-1185">Reference proteome</keyword>
<gene>
    <name evidence="4" type="ORF">OXX778_LOCUS95</name>
</gene>
<name>A0A813M143_9BILA</name>
<feature type="region of interest" description="Disordered" evidence="2">
    <location>
        <begin position="465"/>
        <end position="493"/>
    </location>
</feature>
<comment type="caution">
    <text evidence="4">The sequence shown here is derived from an EMBL/GenBank/DDBJ whole genome shotgun (WGS) entry which is preliminary data.</text>
</comment>
<evidence type="ECO:0000256" key="1">
    <source>
        <dbReference type="SAM" id="Coils"/>
    </source>
</evidence>
<organism evidence="4 5">
    <name type="scientific">Brachionus calyciflorus</name>
    <dbReference type="NCBI Taxonomy" id="104777"/>
    <lineage>
        <taxon>Eukaryota</taxon>
        <taxon>Metazoa</taxon>
        <taxon>Spiralia</taxon>
        <taxon>Gnathifera</taxon>
        <taxon>Rotifera</taxon>
        <taxon>Eurotatoria</taxon>
        <taxon>Monogononta</taxon>
        <taxon>Pseudotrocha</taxon>
        <taxon>Ploima</taxon>
        <taxon>Brachionidae</taxon>
        <taxon>Brachionus</taxon>
    </lineage>
</organism>
<dbReference type="Proteomes" id="UP000663879">
    <property type="component" value="Unassembled WGS sequence"/>
</dbReference>
<reference evidence="4" key="1">
    <citation type="submission" date="2021-02" db="EMBL/GenBank/DDBJ databases">
        <authorList>
            <person name="Nowell W R."/>
        </authorList>
    </citation>
    <scope>NUCLEOTIDE SEQUENCE</scope>
    <source>
        <strain evidence="4">Ploen Becks lab</strain>
    </source>
</reference>
<dbReference type="InterPro" id="IPR013087">
    <property type="entry name" value="Znf_C2H2_type"/>
</dbReference>
<feature type="coiled-coil region" evidence="1">
    <location>
        <begin position="307"/>
        <end position="336"/>
    </location>
</feature>
<evidence type="ECO:0000256" key="2">
    <source>
        <dbReference type="SAM" id="MobiDB-lite"/>
    </source>
</evidence>
<evidence type="ECO:0000313" key="4">
    <source>
        <dbReference type="EMBL" id="CAF0703869.1"/>
    </source>
</evidence>
<dbReference type="PROSITE" id="PS00028">
    <property type="entry name" value="ZINC_FINGER_C2H2_1"/>
    <property type="match status" value="1"/>
</dbReference>
<keyword evidence="1" id="KW-0175">Coiled coil</keyword>
<dbReference type="Pfam" id="PF20886">
    <property type="entry name" value="PWP3A-B_C"/>
    <property type="match status" value="1"/>
</dbReference>
<dbReference type="InterPro" id="IPR048795">
    <property type="entry name" value="PWP3A_3B_4_C"/>
</dbReference>
<feature type="compositionally biased region" description="Basic and acidic residues" evidence="2">
    <location>
        <begin position="481"/>
        <end position="493"/>
    </location>
</feature>
<evidence type="ECO:0000259" key="3">
    <source>
        <dbReference type="PROSITE" id="PS00028"/>
    </source>
</evidence>
<accession>A0A813M143</accession>
<feature type="domain" description="C2H2-type" evidence="3">
    <location>
        <begin position="27"/>
        <end position="48"/>
    </location>
</feature>
<protein>
    <recommendedName>
        <fullName evidence="3">C2H2-type domain-containing protein</fullName>
    </recommendedName>
</protein>
<evidence type="ECO:0000313" key="5">
    <source>
        <dbReference type="Proteomes" id="UP000663879"/>
    </source>
</evidence>
<proteinExistence type="predicted"/>
<dbReference type="EMBL" id="CAJNOC010000004">
    <property type="protein sequence ID" value="CAF0703869.1"/>
    <property type="molecule type" value="Genomic_DNA"/>
</dbReference>
<sequence length="510" mass="59730">MATDEKLTEENVKTDNSDESLLKKFKCCKCFVRLEDVKTLKSHIWKAHLSKTENSTKIALDKKELTVKKTINRKTEKSDENAKKKRKLDYKLEKSVGDSEEVVDESKSETDVMIEKINKMSQEDYKLFNFENIDETKLLERAMSIFPKSYDKATELKRSQIGWASWRSKGVSIMWPCFIEKYAKDSSNTMKVFIRYYETNNKKGNIFKMPLTKVDIFLRSNEHFEIKKASAILTKFKYDFFLCYTNALKDYMSYLDEQEKKKDLNETLDTQSENIGLSQLFKSVNKADPTKKKYLVNGKLFTLDEVKEMAEKEMSSEQAKINKERVENSAKLLETLLTTECEEHLISIFTEKTKCTRHASYIEGDLKTRRKMKFSSPGPLVEDDQQKLAKFINDLSKEKYENKQENLNSYEYDVLYPEAVIFGLRKMYNLTYSRAELKYKQGFKRTDEERIKQRCNIILNNLESKSDKNSSMNDSENGVVESKKEEIDSSVDKLEDTYLDQEESCLEKSN</sequence>
<dbReference type="OrthoDB" id="10484780at2759"/>